<comment type="function">
    <text evidence="1">Accessory subunit of the mitochondrial membrane respiratory chain NADH dehydrogenase (Complex I), that is believed not to be involved in catalysis. Complex I functions in the transfer of electrons from NADH to the respiratory chain. The immediate electron acceptor for the enzyme is believed to be ubiquinone.</text>
</comment>
<evidence type="ECO:0000313" key="17">
    <source>
        <dbReference type="EMBL" id="KAJ1186501.1"/>
    </source>
</evidence>
<evidence type="ECO:0000256" key="11">
    <source>
        <dbReference type="ARBA" id="ARBA00023128"/>
    </source>
</evidence>
<comment type="caution">
    <text evidence="17">The sequence shown here is derived from an EMBL/GenBank/DDBJ whole genome shotgun (WGS) entry which is preliminary data.</text>
</comment>
<keyword evidence="6" id="KW-0679">Respiratory chain</keyword>
<feature type="compositionally biased region" description="Basic and acidic residues" evidence="15">
    <location>
        <begin position="1"/>
        <end position="15"/>
    </location>
</feature>
<gene>
    <name evidence="17" type="ORF">NDU88_003282</name>
</gene>
<dbReference type="AlphaFoldDB" id="A0AAV7UDA0"/>
<reference evidence="17" key="1">
    <citation type="journal article" date="2022" name="bioRxiv">
        <title>Sequencing and chromosome-scale assembly of the giantPleurodeles waltlgenome.</title>
        <authorList>
            <person name="Brown T."/>
            <person name="Elewa A."/>
            <person name="Iarovenko S."/>
            <person name="Subramanian E."/>
            <person name="Araus A.J."/>
            <person name="Petzold A."/>
            <person name="Susuki M."/>
            <person name="Suzuki K.-i.T."/>
            <person name="Hayashi T."/>
            <person name="Toyoda A."/>
            <person name="Oliveira C."/>
            <person name="Osipova E."/>
            <person name="Leigh N.D."/>
            <person name="Simon A."/>
            <person name="Yun M.H."/>
        </authorList>
    </citation>
    <scope>NUCLEOTIDE SEQUENCE</scope>
    <source>
        <strain evidence="17">20211129_DDA</strain>
        <tissue evidence="17">Liver</tissue>
    </source>
</reference>
<dbReference type="PANTHER" id="PTHR15082:SF2">
    <property type="entry name" value="NADH DEHYDROGENASE [UBIQUINONE] 1 BETA SUBCOMPLEX SUBUNIT 3"/>
    <property type="match status" value="1"/>
</dbReference>
<dbReference type="Proteomes" id="UP001066276">
    <property type="component" value="Chromosome 3_1"/>
</dbReference>
<evidence type="ECO:0000313" key="18">
    <source>
        <dbReference type="Proteomes" id="UP001066276"/>
    </source>
</evidence>
<evidence type="ECO:0000256" key="10">
    <source>
        <dbReference type="ARBA" id="ARBA00022989"/>
    </source>
</evidence>
<accession>A0AAV7UDA0</accession>
<proteinExistence type="inferred from homology"/>
<evidence type="ECO:0000256" key="9">
    <source>
        <dbReference type="ARBA" id="ARBA00022982"/>
    </source>
</evidence>
<sequence length="107" mass="12098">MPADAEMGHGHEHGAGHGHGGKVQLPDHRMWKVEGTPLEVVQQRLARRGLRDPWLRNEAWRYMGGFAKPVTFTEVLFRGFKWGFAAFVVALGVEYALFPPKKDKGHH</sequence>
<organism evidence="17 18">
    <name type="scientific">Pleurodeles waltl</name>
    <name type="common">Iberian ribbed newt</name>
    <dbReference type="NCBI Taxonomy" id="8319"/>
    <lineage>
        <taxon>Eukaryota</taxon>
        <taxon>Metazoa</taxon>
        <taxon>Chordata</taxon>
        <taxon>Craniata</taxon>
        <taxon>Vertebrata</taxon>
        <taxon>Euteleostomi</taxon>
        <taxon>Amphibia</taxon>
        <taxon>Batrachia</taxon>
        <taxon>Caudata</taxon>
        <taxon>Salamandroidea</taxon>
        <taxon>Salamandridae</taxon>
        <taxon>Pleurodelinae</taxon>
        <taxon>Pleurodeles</taxon>
    </lineage>
</organism>
<keyword evidence="18" id="KW-1185">Reference proteome</keyword>
<protein>
    <recommendedName>
        <fullName evidence="4">NADH dehydrogenase [ubiquinone] 1 beta subcomplex subunit 3</fullName>
    </recommendedName>
    <alternativeName>
        <fullName evidence="13">Complex I-B12</fullName>
    </alternativeName>
    <alternativeName>
        <fullName evidence="14">NADH-ubiquinone oxidoreductase B12 subunit</fullName>
    </alternativeName>
</protein>
<evidence type="ECO:0000256" key="2">
    <source>
        <dbReference type="ARBA" id="ARBA00004298"/>
    </source>
</evidence>
<dbReference type="GO" id="GO:0022900">
    <property type="term" value="P:electron transport chain"/>
    <property type="evidence" value="ECO:0007669"/>
    <property type="project" value="InterPro"/>
</dbReference>
<keyword evidence="7 16" id="KW-0812">Transmembrane</keyword>
<evidence type="ECO:0000256" key="15">
    <source>
        <dbReference type="SAM" id="MobiDB-lite"/>
    </source>
</evidence>
<evidence type="ECO:0000256" key="16">
    <source>
        <dbReference type="SAM" id="Phobius"/>
    </source>
</evidence>
<evidence type="ECO:0000256" key="14">
    <source>
        <dbReference type="ARBA" id="ARBA00032688"/>
    </source>
</evidence>
<evidence type="ECO:0000256" key="5">
    <source>
        <dbReference type="ARBA" id="ARBA00022448"/>
    </source>
</evidence>
<evidence type="ECO:0000256" key="7">
    <source>
        <dbReference type="ARBA" id="ARBA00022692"/>
    </source>
</evidence>
<feature type="region of interest" description="Disordered" evidence="15">
    <location>
        <begin position="1"/>
        <end position="24"/>
    </location>
</feature>
<dbReference type="EMBL" id="JANPWB010000005">
    <property type="protein sequence ID" value="KAJ1186501.1"/>
    <property type="molecule type" value="Genomic_DNA"/>
</dbReference>
<dbReference type="GO" id="GO:0005743">
    <property type="term" value="C:mitochondrial inner membrane"/>
    <property type="evidence" value="ECO:0007669"/>
    <property type="project" value="UniProtKB-SubCell"/>
</dbReference>
<evidence type="ECO:0000256" key="3">
    <source>
        <dbReference type="ARBA" id="ARBA00005667"/>
    </source>
</evidence>
<comment type="similarity">
    <text evidence="3">Belongs to the complex I NDUFB3 subunit family.</text>
</comment>
<keyword evidence="12 16" id="KW-0472">Membrane</keyword>
<keyword evidence="10 16" id="KW-1133">Transmembrane helix</keyword>
<dbReference type="InterPro" id="IPR012576">
    <property type="entry name" value="NDUFB3"/>
</dbReference>
<evidence type="ECO:0000256" key="13">
    <source>
        <dbReference type="ARBA" id="ARBA00030217"/>
    </source>
</evidence>
<evidence type="ECO:0000256" key="4">
    <source>
        <dbReference type="ARBA" id="ARBA00018680"/>
    </source>
</evidence>
<evidence type="ECO:0000256" key="8">
    <source>
        <dbReference type="ARBA" id="ARBA00022792"/>
    </source>
</evidence>
<comment type="subcellular location">
    <subcellularLocation>
        <location evidence="2">Mitochondrion inner membrane</location>
        <topology evidence="2">Single-pass membrane protein</topology>
        <orientation evidence="2">Matrix side</orientation>
    </subcellularLocation>
</comment>
<dbReference type="GO" id="GO:0032981">
    <property type="term" value="P:mitochondrial respiratory chain complex I assembly"/>
    <property type="evidence" value="ECO:0007669"/>
    <property type="project" value="TreeGrafter"/>
</dbReference>
<name>A0AAV7UDA0_PLEWA</name>
<dbReference type="Pfam" id="PF08122">
    <property type="entry name" value="NDUF_B12"/>
    <property type="match status" value="1"/>
</dbReference>
<keyword evidence="8" id="KW-0999">Mitochondrion inner membrane</keyword>
<evidence type="ECO:0000256" key="6">
    <source>
        <dbReference type="ARBA" id="ARBA00022660"/>
    </source>
</evidence>
<evidence type="ECO:0000256" key="1">
    <source>
        <dbReference type="ARBA" id="ARBA00003195"/>
    </source>
</evidence>
<feature type="transmembrane region" description="Helical" evidence="16">
    <location>
        <begin position="79"/>
        <end position="98"/>
    </location>
</feature>
<keyword evidence="11" id="KW-0496">Mitochondrion</keyword>
<dbReference type="PANTHER" id="PTHR15082">
    <property type="entry name" value="NADH-UBIQUINONE OXIDOREDUCTASE B12 SUBUNIT"/>
    <property type="match status" value="1"/>
</dbReference>
<evidence type="ECO:0000256" key="12">
    <source>
        <dbReference type="ARBA" id="ARBA00023136"/>
    </source>
</evidence>
<keyword evidence="5" id="KW-0813">Transport</keyword>
<keyword evidence="9" id="KW-0249">Electron transport</keyword>